<dbReference type="PANTHER" id="PTHR12242">
    <property type="entry name" value="OS02G0130600 PROTEIN-RELATED"/>
    <property type="match status" value="1"/>
</dbReference>
<dbReference type="PANTHER" id="PTHR12242:SF29">
    <property type="entry name" value="TRANSMEMBRANE PROTEIN"/>
    <property type="match status" value="1"/>
</dbReference>
<name>A0A7J7CZU4_TRIWF</name>
<protein>
    <submittedName>
        <fullName evidence="2">Uncharacterized protein</fullName>
    </submittedName>
</protein>
<feature type="transmembrane region" description="Helical" evidence="1">
    <location>
        <begin position="89"/>
        <end position="112"/>
    </location>
</feature>
<proteinExistence type="predicted"/>
<evidence type="ECO:0000313" key="2">
    <source>
        <dbReference type="EMBL" id="KAF5739611.1"/>
    </source>
</evidence>
<keyword evidence="1" id="KW-0812">Transmembrane</keyword>
<reference evidence="2 3" key="1">
    <citation type="journal article" date="2020" name="Nat. Commun.">
        <title>Genome of Tripterygium wilfordii and identification of cytochrome P450 involved in triptolide biosynthesis.</title>
        <authorList>
            <person name="Tu L."/>
            <person name="Su P."/>
            <person name="Zhang Z."/>
            <person name="Gao L."/>
            <person name="Wang J."/>
            <person name="Hu T."/>
            <person name="Zhou J."/>
            <person name="Zhang Y."/>
            <person name="Zhao Y."/>
            <person name="Liu Y."/>
            <person name="Song Y."/>
            <person name="Tong Y."/>
            <person name="Lu Y."/>
            <person name="Yang J."/>
            <person name="Xu C."/>
            <person name="Jia M."/>
            <person name="Peters R.J."/>
            <person name="Huang L."/>
            <person name="Gao W."/>
        </authorList>
    </citation>
    <scope>NUCLEOTIDE SEQUENCE [LARGE SCALE GENOMIC DNA]</scope>
    <source>
        <strain evidence="3">cv. XIE 37</strain>
        <tissue evidence="2">Leaf</tissue>
    </source>
</reference>
<evidence type="ECO:0000313" key="3">
    <source>
        <dbReference type="Proteomes" id="UP000593562"/>
    </source>
</evidence>
<feature type="transmembrane region" description="Helical" evidence="1">
    <location>
        <begin position="194"/>
        <end position="214"/>
    </location>
</feature>
<keyword evidence="1" id="KW-0472">Membrane</keyword>
<comment type="caution">
    <text evidence="2">The sequence shown here is derived from an EMBL/GenBank/DDBJ whole genome shotgun (WGS) entry which is preliminary data.</text>
</comment>
<evidence type="ECO:0000256" key="1">
    <source>
        <dbReference type="SAM" id="Phobius"/>
    </source>
</evidence>
<dbReference type="Proteomes" id="UP000593562">
    <property type="component" value="Unassembled WGS sequence"/>
</dbReference>
<dbReference type="PROSITE" id="PS51257">
    <property type="entry name" value="PROKAR_LIPOPROTEIN"/>
    <property type="match status" value="1"/>
</dbReference>
<organism evidence="2 3">
    <name type="scientific">Tripterygium wilfordii</name>
    <name type="common">Thunder God vine</name>
    <dbReference type="NCBI Taxonomy" id="458696"/>
    <lineage>
        <taxon>Eukaryota</taxon>
        <taxon>Viridiplantae</taxon>
        <taxon>Streptophyta</taxon>
        <taxon>Embryophyta</taxon>
        <taxon>Tracheophyta</taxon>
        <taxon>Spermatophyta</taxon>
        <taxon>Magnoliopsida</taxon>
        <taxon>eudicotyledons</taxon>
        <taxon>Gunneridae</taxon>
        <taxon>Pentapetalae</taxon>
        <taxon>rosids</taxon>
        <taxon>fabids</taxon>
        <taxon>Celastrales</taxon>
        <taxon>Celastraceae</taxon>
        <taxon>Tripterygium</taxon>
    </lineage>
</organism>
<dbReference type="InParanoid" id="A0A7J7CZU4"/>
<accession>A0A7J7CZU4</accession>
<dbReference type="EMBL" id="JAAARO010000012">
    <property type="protein sequence ID" value="KAF5739611.1"/>
    <property type="molecule type" value="Genomic_DNA"/>
</dbReference>
<dbReference type="GO" id="GO:0016020">
    <property type="term" value="C:membrane"/>
    <property type="evidence" value="ECO:0007669"/>
    <property type="project" value="TreeGrafter"/>
</dbReference>
<feature type="transmembrane region" description="Helical" evidence="1">
    <location>
        <begin position="157"/>
        <end position="182"/>
    </location>
</feature>
<keyword evidence="3" id="KW-1185">Reference proteome</keyword>
<sequence length="231" mass="27158">MELVEFRQISPCTRLDNFSIKIQLGALLSIYGCFQYHKISSRDLNEHHVSIDAEQGYYTPLTCQERTDVPEVRKDEEIHVSQAIRTSSYVFQVIFQTSAGAVMLTDCIYWSIIYPFLTIKDYDLSFMTVNMHTLNAVLILGDTVLNCLPFPWFRFAYFVLWTSAFTIFQWILHACVSIRWPYPFLDLSSPYAPLWYLVTALLHIPCYGLFALIVRTKHYLLWKWFPPSNHW</sequence>
<gene>
    <name evidence="2" type="ORF">HS088_TW12G00820</name>
</gene>
<keyword evidence="1" id="KW-1133">Transmembrane helix</keyword>
<dbReference type="AlphaFoldDB" id="A0A7J7CZU4"/>
<feature type="transmembrane region" description="Helical" evidence="1">
    <location>
        <begin position="124"/>
        <end position="145"/>
    </location>
</feature>